<dbReference type="GO" id="GO:0003677">
    <property type="term" value="F:DNA binding"/>
    <property type="evidence" value="ECO:0007669"/>
    <property type="project" value="InterPro"/>
</dbReference>
<dbReference type="Proteomes" id="UP000031553">
    <property type="component" value="Unassembled WGS sequence"/>
</dbReference>
<evidence type="ECO:0000313" key="2">
    <source>
        <dbReference type="Proteomes" id="UP000031553"/>
    </source>
</evidence>
<sequence length="44" mass="4847">MIYKRTGNIRAVQILLGHSKLDSTVRYLGVDVEDALALSEATDL</sequence>
<dbReference type="SUPFAM" id="SSF56349">
    <property type="entry name" value="DNA breaking-rejoining enzymes"/>
    <property type="match status" value="1"/>
</dbReference>
<comment type="caution">
    <text evidence="1">The sequence shown here is derived from an EMBL/GenBank/DDBJ whole genome shotgun (WGS) entry which is preliminary data.</text>
</comment>
<dbReference type="InterPro" id="IPR011010">
    <property type="entry name" value="DNA_brk_join_enz"/>
</dbReference>
<dbReference type="AlphaFoldDB" id="A0A0N1N4V2"/>
<organism evidence="1 2">
    <name type="scientific">Komagataeibacter intermedius AF2</name>
    <dbReference type="NCBI Taxonomy" id="1458464"/>
    <lineage>
        <taxon>Bacteria</taxon>
        <taxon>Pseudomonadati</taxon>
        <taxon>Pseudomonadota</taxon>
        <taxon>Alphaproteobacteria</taxon>
        <taxon>Acetobacterales</taxon>
        <taxon>Acetobacteraceae</taxon>
        <taxon>Komagataeibacter</taxon>
    </lineage>
</organism>
<gene>
    <name evidence="1" type="ORF">GLUCOINTEAF2_0204201</name>
</gene>
<reference evidence="1 2" key="1">
    <citation type="submission" date="2015-07" db="EMBL/GenBank/DDBJ databases">
        <title>Draft Genome Sequence of Komagataeibacter intermedius Strain AF2, Isolated from Kombucha Tea.</title>
        <authorList>
            <person name="Santos R.A."/>
            <person name="Berretta A.A."/>
            <person name="Barud H.S."/>
            <person name="Ribeiro S.J."/>
            <person name="Gonzalez-Garcia L.N."/>
            <person name="Zucchi T.D."/>
            <person name="Goldman G.H."/>
            <person name="Riano-Pachon D.M."/>
        </authorList>
    </citation>
    <scope>NUCLEOTIDE SEQUENCE [LARGE SCALE GENOMIC DNA]</scope>
    <source>
        <strain evidence="1 2">AF2</strain>
    </source>
</reference>
<evidence type="ECO:0000313" key="1">
    <source>
        <dbReference type="EMBL" id="KPH87111.1"/>
    </source>
</evidence>
<protein>
    <submittedName>
        <fullName evidence="1">Integrase</fullName>
    </submittedName>
</protein>
<accession>A0A0N1N4V2</accession>
<proteinExistence type="predicted"/>
<dbReference type="EMBL" id="JUFX02000155">
    <property type="protein sequence ID" value="KPH87111.1"/>
    <property type="molecule type" value="Genomic_DNA"/>
</dbReference>
<name>A0A0N1N4V2_9PROT</name>